<proteinExistence type="predicted"/>
<dbReference type="EMBL" id="JAGKHQ010000011">
    <property type="protein sequence ID" value="KAG7505934.1"/>
    <property type="molecule type" value="Genomic_DNA"/>
</dbReference>
<gene>
    <name evidence="2" type="ORF">JOB18_043359</name>
</gene>
<dbReference type="AlphaFoldDB" id="A0AAV6RL90"/>
<evidence type="ECO:0000313" key="2">
    <source>
        <dbReference type="EMBL" id="KAG7505934.1"/>
    </source>
</evidence>
<evidence type="ECO:0000313" key="3">
    <source>
        <dbReference type="Proteomes" id="UP000693946"/>
    </source>
</evidence>
<accession>A0AAV6RL90</accession>
<comment type="caution">
    <text evidence="2">The sequence shown here is derived from an EMBL/GenBank/DDBJ whole genome shotgun (WGS) entry which is preliminary data.</text>
</comment>
<dbReference type="Proteomes" id="UP000693946">
    <property type="component" value="Linkage Group LG19"/>
</dbReference>
<feature type="region of interest" description="Disordered" evidence="1">
    <location>
        <begin position="18"/>
        <end position="49"/>
    </location>
</feature>
<sequence>MELTYSSLWEHVQVSLQLQGGRKKERKKEREDDREDDRRMEADKNPNPIKITKPLMSESYIGLPVTWSPMVVEKNVCVHQHMLSELGWDRGKAYFEVPLNGIYPVPPAIYHESLSRIRVDLNWYSDKEVFGECQLHLG</sequence>
<organism evidence="2 3">
    <name type="scientific">Solea senegalensis</name>
    <name type="common">Senegalese sole</name>
    <dbReference type="NCBI Taxonomy" id="28829"/>
    <lineage>
        <taxon>Eukaryota</taxon>
        <taxon>Metazoa</taxon>
        <taxon>Chordata</taxon>
        <taxon>Craniata</taxon>
        <taxon>Vertebrata</taxon>
        <taxon>Euteleostomi</taxon>
        <taxon>Actinopterygii</taxon>
        <taxon>Neopterygii</taxon>
        <taxon>Teleostei</taxon>
        <taxon>Neoteleostei</taxon>
        <taxon>Acanthomorphata</taxon>
        <taxon>Carangaria</taxon>
        <taxon>Pleuronectiformes</taxon>
        <taxon>Pleuronectoidei</taxon>
        <taxon>Soleidae</taxon>
        <taxon>Solea</taxon>
    </lineage>
</organism>
<evidence type="ECO:0000256" key="1">
    <source>
        <dbReference type="SAM" id="MobiDB-lite"/>
    </source>
</evidence>
<reference evidence="2 3" key="1">
    <citation type="journal article" date="2021" name="Sci. Rep.">
        <title>Chromosome anchoring in Senegalese sole (Solea senegalensis) reveals sex-associated markers and genome rearrangements in flatfish.</title>
        <authorList>
            <person name="Guerrero-Cozar I."/>
            <person name="Gomez-Garrido J."/>
            <person name="Berbel C."/>
            <person name="Martinez-Blanch J.F."/>
            <person name="Alioto T."/>
            <person name="Claros M.G."/>
            <person name="Gagnaire P.A."/>
            <person name="Manchado M."/>
        </authorList>
    </citation>
    <scope>NUCLEOTIDE SEQUENCE [LARGE SCALE GENOMIC DNA]</scope>
    <source>
        <strain evidence="2">Sse05_10M</strain>
    </source>
</reference>
<protein>
    <submittedName>
        <fullName evidence="2">Uncharacterized protein</fullName>
    </submittedName>
</protein>
<feature type="compositionally biased region" description="Basic and acidic residues" evidence="1">
    <location>
        <begin position="28"/>
        <end position="44"/>
    </location>
</feature>
<name>A0AAV6RL90_SOLSE</name>
<keyword evidence="3" id="KW-1185">Reference proteome</keyword>